<dbReference type="SUPFAM" id="SSF100939">
    <property type="entry name" value="SPOC domain-like"/>
    <property type="match status" value="1"/>
</dbReference>
<gene>
    <name evidence="7" type="ORF">F5050DRAFT_1811934</name>
</gene>
<dbReference type="InterPro" id="IPR006164">
    <property type="entry name" value="DNA_bd_Ku70/Ku80"/>
</dbReference>
<keyword evidence="5" id="KW-0238">DNA-binding</keyword>
<dbReference type="Gene3D" id="2.40.290.10">
    <property type="match status" value="1"/>
</dbReference>
<dbReference type="EMBL" id="MU790916">
    <property type="protein sequence ID" value="KAJ3992001.1"/>
    <property type="molecule type" value="Genomic_DNA"/>
</dbReference>
<organism evidence="7 8">
    <name type="scientific">Lentinula boryana</name>
    <dbReference type="NCBI Taxonomy" id="40481"/>
    <lineage>
        <taxon>Eukaryota</taxon>
        <taxon>Fungi</taxon>
        <taxon>Dikarya</taxon>
        <taxon>Basidiomycota</taxon>
        <taxon>Agaricomycotina</taxon>
        <taxon>Agaricomycetes</taxon>
        <taxon>Agaricomycetidae</taxon>
        <taxon>Agaricales</taxon>
        <taxon>Marasmiineae</taxon>
        <taxon>Omphalotaceae</taxon>
        <taxon>Lentinula</taxon>
    </lineage>
</organism>
<evidence type="ECO:0000256" key="4">
    <source>
        <dbReference type="ARBA" id="ARBA00022895"/>
    </source>
</evidence>
<evidence type="ECO:0000256" key="5">
    <source>
        <dbReference type="ARBA" id="ARBA00023125"/>
    </source>
</evidence>
<accession>A0ABQ8PZZ1</accession>
<evidence type="ECO:0000259" key="6">
    <source>
        <dbReference type="Pfam" id="PF02735"/>
    </source>
</evidence>
<comment type="caution">
    <text evidence="7">The sequence shown here is derived from an EMBL/GenBank/DDBJ whole genome shotgun (WGS) entry which is preliminary data.</text>
</comment>
<dbReference type="Pfam" id="PF02735">
    <property type="entry name" value="Ku"/>
    <property type="match status" value="1"/>
</dbReference>
<dbReference type="EC" id="3.6.4.12" evidence="2"/>
<evidence type="ECO:0000256" key="3">
    <source>
        <dbReference type="ARBA" id="ARBA00022454"/>
    </source>
</evidence>
<dbReference type="Proteomes" id="UP001163828">
    <property type="component" value="Unassembled WGS sequence"/>
</dbReference>
<evidence type="ECO:0000256" key="2">
    <source>
        <dbReference type="ARBA" id="ARBA00012551"/>
    </source>
</evidence>
<dbReference type="InterPro" id="IPR016194">
    <property type="entry name" value="SPOC-like_C_dom_sf"/>
</dbReference>
<comment type="subcellular location">
    <subcellularLocation>
        <location evidence="1">Chromosome</location>
        <location evidence="1">Telomere</location>
    </subcellularLocation>
</comment>
<evidence type="ECO:0000313" key="8">
    <source>
        <dbReference type="Proteomes" id="UP001163828"/>
    </source>
</evidence>
<keyword evidence="4" id="KW-0779">Telomere</keyword>
<keyword evidence="3" id="KW-0158">Chromosome</keyword>
<feature type="domain" description="Ku" evidence="6">
    <location>
        <begin position="61"/>
        <end position="163"/>
    </location>
</feature>
<protein>
    <recommendedName>
        <fullName evidence="2">DNA helicase</fullName>
        <ecNumber evidence="2">3.6.4.12</ecNumber>
    </recommendedName>
</protein>
<proteinExistence type="predicted"/>
<sequence length="180" mass="20478">MDMKVKKLKDRQVEADKSNIVYGTGVASVAPSNDDDAEADSMAATRVVNLSHFALRMRYERSVQLSLEPGLKLVRFKQRDAFRFEDNVKHSQLIYPEETVPNALSALLEAMFKKKVKERNDLDLNLLESELDSQEEGVNEMEPPSFHIIPLPLMDDIRSVPIEQRYIASNNLKESPGMDK</sequence>
<evidence type="ECO:0000256" key="1">
    <source>
        <dbReference type="ARBA" id="ARBA00004574"/>
    </source>
</evidence>
<keyword evidence="8" id="KW-1185">Reference proteome</keyword>
<name>A0ABQ8PZZ1_9AGAR</name>
<reference evidence="7" key="1">
    <citation type="submission" date="2022-08" db="EMBL/GenBank/DDBJ databases">
        <authorList>
            <consortium name="DOE Joint Genome Institute"/>
            <person name="Min B."/>
            <person name="Riley R."/>
            <person name="Sierra-Patev S."/>
            <person name="Naranjo-Ortiz M."/>
            <person name="Looney B."/>
            <person name="Konkel Z."/>
            <person name="Slot J.C."/>
            <person name="Sakamoto Y."/>
            <person name="Steenwyk J.L."/>
            <person name="Rokas A."/>
            <person name="Carro J."/>
            <person name="Camarero S."/>
            <person name="Ferreira P."/>
            <person name="Molpeceres G."/>
            <person name="Ruiz-Duenas F.J."/>
            <person name="Serrano A."/>
            <person name="Henrissat B."/>
            <person name="Drula E."/>
            <person name="Hughes K.W."/>
            <person name="Mata J.L."/>
            <person name="Ishikawa N.K."/>
            <person name="Vargas-Isla R."/>
            <person name="Ushijima S."/>
            <person name="Smith C.A."/>
            <person name="Ahrendt S."/>
            <person name="Andreopoulos W."/>
            <person name="He G."/>
            <person name="Labutti K."/>
            <person name="Lipzen A."/>
            <person name="Ng V."/>
            <person name="Sandor L."/>
            <person name="Barry K."/>
            <person name="Martinez A.T."/>
            <person name="Xiao Y."/>
            <person name="Gibbons J.G."/>
            <person name="Terashima K."/>
            <person name="Hibbett D.S."/>
            <person name="Grigoriev I.V."/>
        </authorList>
    </citation>
    <scope>NUCLEOTIDE SEQUENCE</scope>
    <source>
        <strain evidence="7">TFB10827</strain>
    </source>
</reference>
<evidence type="ECO:0000313" key="7">
    <source>
        <dbReference type="EMBL" id="KAJ3992001.1"/>
    </source>
</evidence>